<name>A0A5P2W074_9ACTN</name>
<dbReference type="GO" id="GO:0055085">
    <property type="term" value="P:transmembrane transport"/>
    <property type="evidence" value="ECO:0007669"/>
    <property type="project" value="InterPro"/>
</dbReference>
<dbReference type="PANTHER" id="PTHR43005:SF1">
    <property type="entry name" value="SPERMIDINE_PUTRESCINE TRANSPORT SYSTEM PERMEASE PROTEIN"/>
    <property type="match status" value="1"/>
</dbReference>
<evidence type="ECO:0000256" key="4">
    <source>
        <dbReference type="ARBA" id="ARBA00022692"/>
    </source>
</evidence>
<evidence type="ECO:0000256" key="6">
    <source>
        <dbReference type="ARBA" id="ARBA00023136"/>
    </source>
</evidence>
<evidence type="ECO:0000256" key="1">
    <source>
        <dbReference type="ARBA" id="ARBA00004651"/>
    </source>
</evidence>
<dbReference type="PROSITE" id="PS50928">
    <property type="entry name" value="ABC_TM1"/>
    <property type="match status" value="1"/>
</dbReference>
<comment type="similarity">
    <text evidence="7">Belongs to the binding-protein-dependent transport system permease family.</text>
</comment>
<feature type="domain" description="ABC transmembrane type-1" evidence="8">
    <location>
        <begin position="65"/>
        <end position="277"/>
    </location>
</feature>
<evidence type="ECO:0000256" key="2">
    <source>
        <dbReference type="ARBA" id="ARBA00022448"/>
    </source>
</evidence>
<dbReference type="Proteomes" id="UP000325763">
    <property type="component" value="Chromosome"/>
</dbReference>
<reference evidence="9 10" key="1">
    <citation type="submission" date="2017-09" db="EMBL/GenBank/DDBJ databases">
        <title>Streptomyces genome completion.</title>
        <authorList>
            <person name="Lee N."/>
            <person name="Cho B.-K."/>
        </authorList>
    </citation>
    <scope>NUCLEOTIDE SEQUENCE [LARGE SCALE GENOMIC DNA]</scope>
    <source>
        <strain evidence="9 10">ATCC 14899</strain>
    </source>
</reference>
<dbReference type="EMBL" id="CP023747">
    <property type="protein sequence ID" value="QEV37223.1"/>
    <property type="molecule type" value="Genomic_DNA"/>
</dbReference>
<dbReference type="KEGG" id="snq:CP978_00165"/>
<feature type="transmembrane region" description="Helical" evidence="7">
    <location>
        <begin position="65"/>
        <end position="90"/>
    </location>
</feature>
<dbReference type="AlphaFoldDB" id="A0A5P2W074"/>
<protein>
    <submittedName>
        <fullName evidence="9">Sugar ABC transporter permease</fullName>
    </submittedName>
</protein>
<dbReference type="SUPFAM" id="SSF161098">
    <property type="entry name" value="MetI-like"/>
    <property type="match status" value="1"/>
</dbReference>
<evidence type="ECO:0000313" key="10">
    <source>
        <dbReference type="Proteomes" id="UP000325763"/>
    </source>
</evidence>
<accession>A0A5P2W074</accession>
<proteinExistence type="inferred from homology"/>
<feature type="transmembrane region" description="Helical" evidence="7">
    <location>
        <begin position="256"/>
        <end position="278"/>
    </location>
</feature>
<feature type="transmembrane region" description="Helical" evidence="7">
    <location>
        <begin position="204"/>
        <end position="224"/>
    </location>
</feature>
<sequence>MVSAGWAFSAPSLLVVAGVMVFPIVFSVVMSLSNVNATVSGFHLSGLTFDNYSILFHADRYWHSLYFTVLYTIGTVFAEIIAGMLIALVLERLKSGRGWMMTLLLMPWAIVSVISAELWDYIYNGVYGVLNAALSPLFGHDINVLGTPLGATVGMAVADIWKTTPFVAVIILAGLVMLPGDVMEAGRMDGANGWQIFWHIRFPLMRPTLSIAVMFRILQAFGLFDLPYVLTNGGPGNSTESLALLGYQVLFVDLKFGPGAAVATSTAVIVLIGCLLFLKVFRSQVGQEEI</sequence>
<dbReference type="InterPro" id="IPR035906">
    <property type="entry name" value="MetI-like_sf"/>
</dbReference>
<feature type="transmembrane region" description="Helical" evidence="7">
    <location>
        <begin position="12"/>
        <end position="32"/>
    </location>
</feature>
<dbReference type="Pfam" id="PF00528">
    <property type="entry name" value="BPD_transp_1"/>
    <property type="match status" value="1"/>
</dbReference>
<evidence type="ECO:0000259" key="8">
    <source>
        <dbReference type="PROSITE" id="PS50928"/>
    </source>
</evidence>
<evidence type="ECO:0000256" key="7">
    <source>
        <dbReference type="RuleBase" id="RU363032"/>
    </source>
</evidence>
<dbReference type="Gene3D" id="1.10.3720.10">
    <property type="entry name" value="MetI-like"/>
    <property type="match status" value="1"/>
</dbReference>
<dbReference type="InterPro" id="IPR000515">
    <property type="entry name" value="MetI-like"/>
</dbReference>
<keyword evidence="6 7" id="KW-0472">Membrane</keyword>
<keyword evidence="5 7" id="KW-1133">Transmembrane helix</keyword>
<dbReference type="CDD" id="cd06261">
    <property type="entry name" value="TM_PBP2"/>
    <property type="match status" value="1"/>
</dbReference>
<keyword evidence="3" id="KW-1003">Cell membrane</keyword>
<feature type="transmembrane region" description="Helical" evidence="7">
    <location>
        <begin position="165"/>
        <end position="183"/>
    </location>
</feature>
<comment type="subcellular location">
    <subcellularLocation>
        <location evidence="1 7">Cell membrane</location>
        <topology evidence="1 7">Multi-pass membrane protein</topology>
    </subcellularLocation>
</comment>
<evidence type="ECO:0000313" key="9">
    <source>
        <dbReference type="EMBL" id="QEV37223.1"/>
    </source>
</evidence>
<keyword evidence="2 7" id="KW-0813">Transport</keyword>
<feature type="transmembrane region" description="Helical" evidence="7">
    <location>
        <begin position="102"/>
        <end position="122"/>
    </location>
</feature>
<evidence type="ECO:0000256" key="5">
    <source>
        <dbReference type="ARBA" id="ARBA00022989"/>
    </source>
</evidence>
<dbReference type="PANTHER" id="PTHR43005">
    <property type="entry name" value="BLR7065 PROTEIN"/>
    <property type="match status" value="1"/>
</dbReference>
<dbReference type="GO" id="GO:0005886">
    <property type="term" value="C:plasma membrane"/>
    <property type="evidence" value="ECO:0007669"/>
    <property type="project" value="UniProtKB-SubCell"/>
</dbReference>
<organism evidence="9 10">
    <name type="scientific">Streptomyces nodosus</name>
    <dbReference type="NCBI Taxonomy" id="40318"/>
    <lineage>
        <taxon>Bacteria</taxon>
        <taxon>Bacillati</taxon>
        <taxon>Actinomycetota</taxon>
        <taxon>Actinomycetes</taxon>
        <taxon>Kitasatosporales</taxon>
        <taxon>Streptomycetaceae</taxon>
        <taxon>Streptomyces</taxon>
    </lineage>
</organism>
<gene>
    <name evidence="9" type="ORF">CP978_00165</name>
</gene>
<keyword evidence="4 7" id="KW-0812">Transmembrane</keyword>
<evidence type="ECO:0000256" key="3">
    <source>
        <dbReference type="ARBA" id="ARBA00022475"/>
    </source>
</evidence>